<dbReference type="Proteomes" id="UP000008037">
    <property type="component" value="Chromosome"/>
</dbReference>
<keyword evidence="2" id="KW-1185">Reference proteome</keyword>
<dbReference type="RefSeq" id="WP_015019671.1">
    <property type="nucleotide sequence ID" value="NC_018719.1"/>
</dbReference>
<organism evidence="1 2">
    <name type="scientific">Nitrososphaera gargensis (strain Ga9.2)</name>
    <dbReference type="NCBI Taxonomy" id="1237085"/>
    <lineage>
        <taxon>Archaea</taxon>
        <taxon>Nitrososphaerota</taxon>
        <taxon>Nitrososphaeria</taxon>
        <taxon>Nitrososphaerales</taxon>
        <taxon>Nitrososphaeraceae</taxon>
        <taxon>Nitrososphaera</taxon>
    </lineage>
</organism>
<evidence type="ECO:0000313" key="1">
    <source>
        <dbReference type="EMBL" id="AFU59136.1"/>
    </source>
</evidence>
<protein>
    <submittedName>
        <fullName evidence="1">Uncharacterized protein</fullName>
    </submittedName>
</protein>
<dbReference type="GeneID" id="13796069"/>
<dbReference type="OrthoDB" id="6749at2157"/>
<accession>K0ICP2</accession>
<dbReference type="KEGG" id="nga:Ngar_c22060"/>
<dbReference type="BioCyc" id="CNIT1237085:G1324-2204-MONOMER"/>
<dbReference type="HOGENOM" id="CLU_2505065_0_0_2"/>
<sequence length="85" mass="9430">MAVCIVCGKYEEVGLKGAMGNGWVFTRCPECQRGTPFDIAAMHLTKSIPEHYLEGFCPKHWFKDSGICSYCKIRRGTLGLGEDLA</sequence>
<proteinExistence type="predicted"/>
<reference evidence="1 2" key="1">
    <citation type="journal article" date="2012" name="Environ. Microbiol.">
        <title>The genome of the ammonia-oxidizing Candidatus Nitrososphaera gargensis: insights into metabolic versatility and environmental adaptations.</title>
        <authorList>
            <person name="Spang A."/>
            <person name="Poehlein A."/>
            <person name="Offre P."/>
            <person name="Zumbragel S."/>
            <person name="Haider S."/>
            <person name="Rychlik N."/>
            <person name="Nowka B."/>
            <person name="Schmeisser C."/>
            <person name="Lebedeva E.V."/>
            <person name="Rattei T."/>
            <person name="Bohm C."/>
            <person name="Schmid M."/>
            <person name="Galushko A."/>
            <person name="Hatzenpichler R."/>
            <person name="Weinmaier T."/>
            <person name="Daniel R."/>
            <person name="Schleper C."/>
            <person name="Spieck E."/>
            <person name="Streit W."/>
            <person name="Wagner M."/>
        </authorList>
    </citation>
    <scope>NUCLEOTIDE SEQUENCE [LARGE SCALE GENOMIC DNA]</scope>
    <source>
        <strain evidence="2">Ga9.2</strain>
    </source>
</reference>
<dbReference type="AlphaFoldDB" id="K0ICP2"/>
<name>K0ICP2_NITGG</name>
<dbReference type="InParanoid" id="K0ICP2"/>
<evidence type="ECO:0000313" key="2">
    <source>
        <dbReference type="Proteomes" id="UP000008037"/>
    </source>
</evidence>
<gene>
    <name evidence="1" type="ordered locus">Ngar_c22060</name>
</gene>
<dbReference type="EMBL" id="CP002408">
    <property type="protein sequence ID" value="AFU59136.1"/>
    <property type="molecule type" value="Genomic_DNA"/>
</dbReference>
<dbReference type="STRING" id="1237085.Ngar_c22060"/>